<dbReference type="InterPro" id="IPR037817">
    <property type="entry name" value="TAF7"/>
</dbReference>
<name>A0ABQ5CP38_9ASTR</name>
<evidence type="ECO:0000256" key="3">
    <source>
        <dbReference type="ARBA" id="ARBA00023015"/>
    </source>
</evidence>
<comment type="subcellular location">
    <subcellularLocation>
        <location evidence="1">Nucleus</location>
    </subcellularLocation>
</comment>
<dbReference type="Pfam" id="PF04658">
    <property type="entry name" value="TAFII55_N"/>
    <property type="match status" value="1"/>
</dbReference>
<dbReference type="Proteomes" id="UP001151760">
    <property type="component" value="Unassembled WGS sequence"/>
</dbReference>
<evidence type="ECO:0000313" key="8">
    <source>
        <dbReference type="Proteomes" id="UP001151760"/>
    </source>
</evidence>
<evidence type="ECO:0000259" key="6">
    <source>
        <dbReference type="SMART" id="SM01370"/>
    </source>
</evidence>
<reference evidence="7" key="1">
    <citation type="journal article" date="2022" name="Int. J. Mol. Sci.">
        <title>Draft Genome of Tanacetum Coccineum: Genomic Comparison of Closely Related Tanacetum-Family Plants.</title>
        <authorList>
            <person name="Yamashiro T."/>
            <person name="Shiraishi A."/>
            <person name="Nakayama K."/>
            <person name="Satake H."/>
        </authorList>
    </citation>
    <scope>NUCLEOTIDE SEQUENCE</scope>
</reference>
<evidence type="ECO:0000256" key="2">
    <source>
        <dbReference type="ARBA" id="ARBA00009368"/>
    </source>
</evidence>
<accession>A0ABQ5CP38</accession>
<dbReference type="EMBL" id="BQNB010014433">
    <property type="protein sequence ID" value="GJT28098.1"/>
    <property type="molecule type" value="Genomic_DNA"/>
</dbReference>
<feature type="domain" description="TAFII55 protein conserved region" evidence="6">
    <location>
        <begin position="200"/>
        <end position="402"/>
    </location>
</feature>
<dbReference type="PANTHER" id="PTHR12228">
    <property type="entry name" value="TRANSCRIPTION INITIATION FACTOR TFIID 55 KD SUBUNIT-RELATED"/>
    <property type="match status" value="1"/>
</dbReference>
<keyword evidence="4" id="KW-0804">Transcription</keyword>
<evidence type="ECO:0000256" key="1">
    <source>
        <dbReference type="ARBA" id="ARBA00004123"/>
    </source>
</evidence>
<organism evidence="7 8">
    <name type="scientific">Tanacetum coccineum</name>
    <dbReference type="NCBI Taxonomy" id="301880"/>
    <lineage>
        <taxon>Eukaryota</taxon>
        <taxon>Viridiplantae</taxon>
        <taxon>Streptophyta</taxon>
        <taxon>Embryophyta</taxon>
        <taxon>Tracheophyta</taxon>
        <taxon>Spermatophyta</taxon>
        <taxon>Magnoliopsida</taxon>
        <taxon>eudicotyledons</taxon>
        <taxon>Gunneridae</taxon>
        <taxon>Pentapetalae</taxon>
        <taxon>asterids</taxon>
        <taxon>campanulids</taxon>
        <taxon>Asterales</taxon>
        <taxon>Asteraceae</taxon>
        <taxon>Asteroideae</taxon>
        <taxon>Anthemideae</taxon>
        <taxon>Anthemidinae</taxon>
        <taxon>Tanacetum</taxon>
    </lineage>
</organism>
<protein>
    <submittedName>
        <fullName evidence="7">Transcription initiation factor TFIID subunit 7</fullName>
    </submittedName>
</protein>
<evidence type="ECO:0000313" key="7">
    <source>
        <dbReference type="EMBL" id="GJT28098.1"/>
    </source>
</evidence>
<gene>
    <name evidence="7" type="ORF">Tco_0908373</name>
</gene>
<evidence type="ECO:0000256" key="5">
    <source>
        <dbReference type="ARBA" id="ARBA00023242"/>
    </source>
</evidence>
<dbReference type="PANTHER" id="PTHR12228:SF0">
    <property type="entry name" value="TATA-BOX BINDING PROTEIN ASSOCIATED FACTOR 7"/>
    <property type="match status" value="1"/>
</dbReference>
<sequence>MSVYSSMKGKQPNKLAIKTLNNFPETQNGAICEPFDNVLIDHGSACDIPSVEAGMGVSVVPFEHPHVYRGCSASEGMYHLSGSPYATEELPSSSCHSQRARLYLDVFQKYSEFYGGTSGRQCSTSLKDNYRDRIFLVNMGLSDFDVIHGGCDPVEILERVKMCISKAIDKAIVDGYNFDNGLKATGVTAMRETTIVWSKMEKQFIPRVPPSIAERIERLLNESPSDDKSLDLSFSDNGRRGTFTIGDDQFSASLFDLPCIVESHKTYDDSVLIKTADVGQMIMVRNEGDPAQKCHEIVGILGPASTAYSSESWLANTPSSMTITNPTKAYTNILLRHTVSPPVNDITNGFTRAAVLLAISSSCRPGQQVEPEHGSRGCSIIQSRESESVLLDATILGVVAAKKYPRLREAMKALNATGLRVVIYKDRLNQVSATVYRKPTSNECYENRQENDPPLCENNDDLDVIW</sequence>
<dbReference type="CDD" id="cd08047">
    <property type="entry name" value="TAF7"/>
    <property type="match status" value="1"/>
</dbReference>
<comment type="caution">
    <text evidence="7">The sequence shown here is derived from an EMBL/GenBank/DDBJ whole genome shotgun (WGS) entry which is preliminary data.</text>
</comment>
<comment type="similarity">
    <text evidence="2">Belongs to the TAF7 family.</text>
</comment>
<evidence type="ECO:0000256" key="4">
    <source>
        <dbReference type="ARBA" id="ARBA00023163"/>
    </source>
</evidence>
<dbReference type="SMART" id="SM01370">
    <property type="entry name" value="TAFII55_N"/>
    <property type="match status" value="1"/>
</dbReference>
<keyword evidence="3" id="KW-0805">Transcription regulation</keyword>
<keyword evidence="8" id="KW-1185">Reference proteome</keyword>
<proteinExistence type="inferred from homology"/>
<keyword evidence="5" id="KW-0539">Nucleus</keyword>
<reference evidence="7" key="2">
    <citation type="submission" date="2022-01" db="EMBL/GenBank/DDBJ databases">
        <authorList>
            <person name="Yamashiro T."/>
            <person name="Shiraishi A."/>
            <person name="Satake H."/>
            <person name="Nakayama K."/>
        </authorList>
    </citation>
    <scope>NUCLEOTIDE SEQUENCE</scope>
</reference>
<dbReference type="InterPro" id="IPR006751">
    <property type="entry name" value="TAFII55_prot_cons_reg"/>
</dbReference>